<dbReference type="Gene3D" id="3.30.420.10">
    <property type="entry name" value="Ribonuclease H-like superfamily/Ribonuclease H"/>
    <property type="match status" value="1"/>
</dbReference>
<evidence type="ECO:0000259" key="2">
    <source>
        <dbReference type="PROSITE" id="PS50994"/>
    </source>
</evidence>
<dbReference type="PROSITE" id="PS50994">
    <property type="entry name" value="INTEGRASE"/>
    <property type="match status" value="1"/>
</dbReference>
<accession>A0AAQ3WQJ5</accession>
<dbReference type="InterPro" id="IPR039537">
    <property type="entry name" value="Retrotran_Ty1/copia-like"/>
</dbReference>
<keyword evidence="4" id="KW-1185">Reference proteome</keyword>
<dbReference type="PANTHER" id="PTHR42648:SF21">
    <property type="entry name" value="CYSTEINE-RICH RLK (RECEPTOR-LIKE PROTEIN KINASE) 8"/>
    <property type="match status" value="1"/>
</dbReference>
<reference evidence="3 4" key="1">
    <citation type="submission" date="2024-02" db="EMBL/GenBank/DDBJ databases">
        <title>High-quality chromosome-scale genome assembly of Pensacola bahiagrass (Paspalum notatum Flugge var. saurae).</title>
        <authorList>
            <person name="Vega J.M."/>
            <person name="Podio M."/>
            <person name="Orjuela J."/>
            <person name="Siena L.A."/>
            <person name="Pessino S.C."/>
            <person name="Combes M.C."/>
            <person name="Mariac C."/>
            <person name="Albertini E."/>
            <person name="Pupilli F."/>
            <person name="Ortiz J.P.A."/>
            <person name="Leblanc O."/>
        </authorList>
    </citation>
    <scope>NUCLEOTIDE SEQUENCE [LARGE SCALE GENOMIC DNA]</scope>
    <source>
        <strain evidence="3">R1</strain>
        <tissue evidence="3">Leaf</tissue>
    </source>
</reference>
<feature type="compositionally biased region" description="Acidic residues" evidence="1">
    <location>
        <begin position="271"/>
        <end position="287"/>
    </location>
</feature>
<dbReference type="EMBL" id="CP144748">
    <property type="protein sequence ID" value="WVZ70000.1"/>
    <property type="molecule type" value="Genomic_DNA"/>
</dbReference>
<evidence type="ECO:0000313" key="4">
    <source>
        <dbReference type="Proteomes" id="UP001341281"/>
    </source>
</evidence>
<dbReference type="GO" id="GO:0015074">
    <property type="term" value="P:DNA integration"/>
    <property type="evidence" value="ECO:0007669"/>
    <property type="project" value="InterPro"/>
</dbReference>
<dbReference type="PANTHER" id="PTHR42648">
    <property type="entry name" value="TRANSPOSASE, PUTATIVE-RELATED"/>
    <property type="match status" value="1"/>
</dbReference>
<feature type="region of interest" description="Disordered" evidence="1">
    <location>
        <begin position="268"/>
        <end position="330"/>
    </location>
</feature>
<evidence type="ECO:0000313" key="3">
    <source>
        <dbReference type="EMBL" id="WVZ70000.1"/>
    </source>
</evidence>
<dbReference type="GO" id="GO:0003676">
    <property type="term" value="F:nucleic acid binding"/>
    <property type="evidence" value="ECO:0007669"/>
    <property type="project" value="InterPro"/>
</dbReference>
<dbReference type="SUPFAM" id="SSF53098">
    <property type="entry name" value="Ribonuclease H-like"/>
    <property type="match status" value="1"/>
</dbReference>
<dbReference type="InterPro" id="IPR036397">
    <property type="entry name" value="RNaseH_sf"/>
</dbReference>
<sequence>MGLIRGLPKLRAEKDLVCHPRRHGKMVAASHIPVSRVMTSYSGELLHMDTVGPARVVSVGGKWYVLVVVDDFSRFSWVFFMESKDEAFGFVRDLVPRLRNESHKAMRAIRGDNGGEFETLGLEHRVFFSIYPSANGVVERKNRTLVEMARTMLDEHRTPRRFWAEALNTARYIANRIFLRAFLGKTSYELRFGRQPGVKHLRAFGCRCFVLKKAGHLDKFESRCLDGIFLGYASNSRAFRVWILGAKQVVETCEVSFDETMLCTTPAFELSGDDEEGTPIFEDEEGVVNDGDAGATAPATAPPPSTTSSDDEGGPPPTAASSLPRQQAQA</sequence>
<name>A0AAQ3WQJ5_PASNO</name>
<dbReference type="Proteomes" id="UP001341281">
    <property type="component" value="Chromosome 04"/>
</dbReference>
<feature type="compositionally biased region" description="Polar residues" evidence="1">
    <location>
        <begin position="319"/>
        <end position="330"/>
    </location>
</feature>
<proteinExistence type="predicted"/>
<protein>
    <recommendedName>
        <fullName evidence="2">Integrase catalytic domain-containing protein</fullName>
    </recommendedName>
</protein>
<dbReference type="InterPro" id="IPR057670">
    <property type="entry name" value="SH3_retrovirus"/>
</dbReference>
<organism evidence="3 4">
    <name type="scientific">Paspalum notatum var. saurae</name>
    <dbReference type="NCBI Taxonomy" id="547442"/>
    <lineage>
        <taxon>Eukaryota</taxon>
        <taxon>Viridiplantae</taxon>
        <taxon>Streptophyta</taxon>
        <taxon>Embryophyta</taxon>
        <taxon>Tracheophyta</taxon>
        <taxon>Spermatophyta</taxon>
        <taxon>Magnoliopsida</taxon>
        <taxon>Liliopsida</taxon>
        <taxon>Poales</taxon>
        <taxon>Poaceae</taxon>
        <taxon>PACMAD clade</taxon>
        <taxon>Panicoideae</taxon>
        <taxon>Andropogonodae</taxon>
        <taxon>Paspaleae</taxon>
        <taxon>Paspalinae</taxon>
        <taxon>Paspalum</taxon>
    </lineage>
</organism>
<dbReference type="Pfam" id="PF25597">
    <property type="entry name" value="SH3_retrovirus"/>
    <property type="match status" value="1"/>
</dbReference>
<dbReference type="AlphaFoldDB" id="A0AAQ3WQJ5"/>
<evidence type="ECO:0000256" key="1">
    <source>
        <dbReference type="SAM" id="MobiDB-lite"/>
    </source>
</evidence>
<dbReference type="InterPro" id="IPR001584">
    <property type="entry name" value="Integrase_cat-core"/>
</dbReference>
<dbReference type="InterPro" id="IPR012337">
    <property type="entry name" value="RNaseH-like_sf"/>
</dbReference>
<gene>
    <name evidence="3" type="ORF">U9M48_018709</name>
</gene>
<feature type="compositionally biased region" description="Low complexity" evidence="1">
    <location>
        <begin position="290"/>
        <end position="299"/>
    </location>
</feature>
<feature type="domain" description="Integrase catalytic" evidence="2">
    <location>
        <begin position="29"/>
        <end position="195"/>
    </location>
</feature>